<dbReference type="InterPro" id="IPR017585">
    <property type="entry name" value="SAF_FlgA"/>
</dbReference>
<evidence type="ECO:0000259" key="7">
    <source>
        <dbReference type="SMART" id="SM00858"/>
    </source>
</evidence>
<evidence type="ECO:0000256" key="2">
    <source>
        <dbReference type="ARBA" id="ARBA00010474"/>
    </source>
</evidence>
<keyword evidence="8" id="KW-0966">Cell projection</keyword>
<dbReference type="Pfam" id="PF13144">
    <property type="entry name" value="ChapFlgA"/>
    <property type="match status" value="1"/>
</dbReference>
<evidence type="ECO:0000313" key="9">
    <source>
        <dbReference type="Proteomes" id="UP000184346"/>
    </source>
</evidence>
<evidence type="ECO:0000256" key="4">
    <source>
        <dbReference type="ARBA" id="ARBA00022729"/>
    </source>
</evidence>
<sequence>MLTAHYPRPGADNVSGTTLVTVLKLLGVTLLWGLALLSSGAQANSPSPDEGLIERRVKDFLAERTRDLGRDITIRVHPGSARLPRCEAPQPFLTRPDQRLHGRVSVGVRCGNATGPVRYLQAEVSVLVDHVVAARDIAPGATITAQDIELAEGRLERLPRHALLDRDEALGLTAARPLRTGSLLQSHHLRRERLVERGDVVTVVARGGGFSVKREAKALDNGALGDSVRLRIASGDQLRATVTGPDRLEIPF</sequence>
<dbReference type="PANTHER" id="PTHR36307:SF1">
    <property type="entry name" value="FLAGELLA BASAL BODY P-RING FORMATION PROTEIN FLGA"/>
    <property type="match status" value="1"/>
</dbReference>
<keyword evidence="5" id="KW-0574">Periplasm</keyword>
<feature type="domain" description="SAF" evidence="7">
    <location>
        <begin position="128"/>
        <end position="190"/>
    </location>
</feature>
<dbReference type="InterPro" id="IPR041231">
    <property type="entry name" value="FlgA_N"/>
</dbReference>
<comment type="similarity">
    <text evidence="2">Belongs to the FlgA family.</text>
</comment>
<dbReference type="NCBIfam" id="TIGR03170">
    <property type="entry name" value="flgA_cterm"/>
    <property type="match status" value="1"/>
</dbReference>
<gene>
    <name evidence="8" type="ORF">SAMN02745148_01821</name>
</gene>
<dbReference type="OrthoDB" id="6236246at2"/>
<keyword evidence="8" id="KW-0282">Flagellum</keyword>
<evidence type="ECO:0000256" key="6">
    <source>
        <dbReference type="ARBA" id="ARBA00025643"/>
    </source>
</evidence>
<keyword evidence="4" id="KW-0732">Signal</keyword>
<evidence type="ECO:0000313" key="8">
    <source>
        <dbReference type="EMBL" id="SHF11657.1"/>
    </source>
</evidence>
<evidence type="ECO:0000256" key="3">
    <source>
        <dbReference type="ARBA" id="ARBA00014754"/>
    </source>
</evidence>
<name>A0A1M4Z1H8_9GAMM</name>
<dbReference type="RefSeq" id="WP_084671355.1">
    <property type="nucleotide sequence ID" value="NZ_FQUJ01000007.1"/>
</dbReference>
<dbReference type="GO" id="GO:0042597">
    <property type="term" value="C:periplasmic space"/>
    <property type="evidence" value="ECO:0007669"/>
    <property type="project" value="UniProtKB-SubCell"/>
</dbReference>
<dbReference type="Gene3D" id="2.30.30.760">
    <property type="match status" value="1"/>
</dbReference>
<protein>
    <recommendedName>
        <fullName evidence="3">Flagella basal body P-ring formation protein FlgA</fullName>
    </recommendedName>
</protein>
<dbReference type="EMBL" id="FQUJ01000007">
    <property type="protein sequence ID" value="SHF11657.1"/>
    <property type="molecule type" value="Genomic_DNA"/>
</dbReference>
<dbReference type="InterPro" id="IPR039246">
    <property type="entry name" value="Flagellar_FlgA"/>
</dbReference>
<dbReference type="STRING" id="1121942.SAMN02745148_01821"/>
<evidence type="ECO:0000256" key="5">
    <source>
        <dbReference type="ARBA" id="ARBA00022764"/>
    </source>
</evidence>
<reference evidence="8 9" key="1">
    <citation type="submission" date="2016-11" db="EMBL/GenBank/DDBJ databases">
        <authorList>
            <person name="Jaros S."/>
            <person name="Januszkiewicz K."/>
            <person name="Wedrychowicz H."/>
        </authorList>
    </citation>
    <scope>NUCLEOTIDE SEQUENCE [LARGE SCALE GENOMIC DNA]</scope>
    <source>
        <strain evidence="8 9">DSM 19980</strain>
    </source>
</reference>
<dbReference type="PANTHER" id="PTHR36307">
    <property type="entry name" value="FLAGELLA BASAL BODY P-RING FORMATION PROTEIN FLGA"/>
    <property type="match status" value="1"/>
</dbReference>
<dbReference type="AlphaFoldDB" id="A0A1M4Z1H8"/>
<keyword evidence="8" id="KW-0969">Cilium</keyword>
<keyword evidence="9" id="KW-1185">Reference proteome</keyword>
<dbReference type="Proteomes" id="UP000184346">
    <property type="component" value="Unassembled WGS sequence"/>
</dbReference>
<proteinExistence type="inferred from homology"/>
<dbReference type="Pfam" id="PF17656">
    <property type="entry name" value="ChapFlgA_N"/>
    <property type="match status" value="1"/>
</dbReference>
<dbReference type="CDD" id="cd11614">
    <property type="entry name" value="SAF_CpaB_FlgA_like"/>
    <property type="match status" value="1"/>
</dbReference>
<comment type="function">
    <text evidence="6">Involved in the assembly process of the P-ring formation. It may associate with FlgF on the rod constituting a structure essential for the P-ring assembly or may act as a modulator protein for the P-ring assembly.</text>
</comment>
<dbReference type="Gene3D" id="3.90.1210.10">
    <property type="entry name" value="Antifreeze-like/N-acetylneuraminic acid synthase C-terminal domain"/>
    <property type="match status" value="1"/>
</dbReference>
<comment type="subcellular location">
    <subcellularLocation>
        <location evidence="1">Periplasm</location>
    </subcellularLocation>
</comment>
<dbReference type="SMART" id="SM00858">
    <property type="entry name" value="SAF"/>
    <property type="match status" value="1"/>
</dbReference>
<dbReference type="GO" id="GO:0044780">
    <property type="term" value="P:bacterial-type flagellum assembly"/>
    <property type="evidence" value="ECO:0007669"/>
    <property type="project" value="InterPro"/>
</dbReference>
<evidence type="ECO:0000256" key="1">
    <source>
        <dbReference type="ARBA" id="ARBA00004418"/>
    </source>
</evidence>
<accession>A0A1M4Z1H8</accession>
<organism evidence="8 9">
    <name type="scientific">Modicisalibacter ilicicola DSM 19980</name>
    <dbReference type="NCBI Taxonomy" id="1121942"/>
    <lineage>
        <taxon>Bacteria</taxon>
        <taxon>Pseudomonadati</taxon>
        <taxon>Pseudomonadota</taxon>
        <taxon>Gammaproteobacteria</taxon>
        <taxon>Oceanospirillales</taxon>
        <taxon>Halomonadaceae</taxon>
        <taxon>Modicisalibacter</taxon>
    </lineage>
</organism>
<dbReference type="InterPro" id="IPR013974">
    <property type="entry name" value="SAF"/>
</dbReference>